<gene>
    <name evidence="2" type="ORF">H5410_036836</name>
</gene>
<evidence type="ECO:0000313" key="2">
    <source>
        <dbReference type="EMBL" id="KAG5595604.1"/>
    </source>
</evidence>
<reference evidence="2 3" key="1">
    <citation type="submission" date="2020-09" db="EMBL/GenBank/DDBJ databases">
        <title>De no assembly of potato wild relative species, Solanum commersonii.</title>
        <authorList>
            <person name="Cho K."/>
        </authorList>
    </citation>
    <scope>NUCLEOTIDE SEQUENCE [LARGE SCALE GENOMIC DNA]</scope>
    <source>
        <strain evidence="2">LZ3.2</strain>
        <tissue evidence="2">Leaf</tissue>
    </source>
</reference>
<name>A0A9J5Y8J4_SOLCO</name>
<dbReference type="EMBL" id="JACXVP010000007">
    <property type="protein sequence ID" value="KAG5595604.1"/>
    <property type="molecule type" value="Genomic_DNA"/>
</dbReference>
<feature type="compositionally biased region" description="Polar residues" evidence="1">
    <location>
        <begin position="93"/>
        <end position="118"/>
    </location>
</feature>
<feature type="compositionally biased region" description="Polar residues" evidence="1">
    <location>
        <begin position="66"/>
        <end position="76"/>
    </location>
</feature>
<feature type="compositionally biased region" description="Basic and acidic residues" evidence="1">
    <location>
        <begin position="77"/>
        <end position="86"/>
    </location>
</feature>
<protein>
    <submittedName>
        <fullName evidence="2">Uncharacterized protein</fullName>
    </submittedName>
</protein>
<feature type="compositionally biased region" description="Polar residues" evidence="1">
    <location>
        <begin position="138"/>
        <end position="153"/>
    </location>
</feature>
<evidence type="ECO:0000256" key="1">
    <source>
        <dbReference type="SAM" id="MobiDB-lite"/>
    </source>
</evidence>
<evidence type="ECO:0000313" key="3">
    <source>
        <dbReference type="Proteomes" id="UP000824120"/>
    </source>
</evidence>
<keyword evidence="3" id="KW-1185">Reference proteome</keyword>
<accession>A0A9J5Y8J4</accession>
<proteinExistence type="predicted"/>
<feature type="region of interest" description="Disordered" evidence="1">
    <location>
        <begin position="63"/>
        <end position="153"/>
    </location>
</feature>
<dbReference type="Proteomes" id="UP000824120">
    <property type="component" value="Chromosome 7"/>
</dbReference>
<sequence>MDILVKIPTLKYQLFGRAAPFQEVSEKRNIIEDGSTTTLPCIDSAIPSEPIATKTKLSMEGLEGLSSVSCGQSKGKWSTEDLEGKDGGPPNSPWSNRKQSTKGWGKTSSANWGQSNGDSAPPDSILRKRKTSEETSRRTSFAQLLGKTNTNWS</sequence>
<dbReference type="AlphaFoldDB" id="A0A9J5Y8J4"/>
<comment type="caution">
    <text evidence="2">The sequence shown here is derived from an EMBL/GenBank/DDBJ whole genome shotgun (WGS) entry which is preliminary data.</text>
</comment>
<organism evidence="2 3">
    <name type="scientific">Solanum commersonii</name>
    <name type="common">Commerson's wild potato</name>
    <name type="synonym">Commerson's nightshade</name>
    <dbReference type="NCBI Taxonomy" id="4109"/>
    <lineage>
        <taxon>Eukaryota</taxon>
        <taxon>Viridiplantae</taxon>
        <taxon>Streptophyta</taxon>
        <taxon>Embryophyta</taxon>
        <taxon>Tracheophyta</taxon>
        <taxon>Spermatophyta</taxon>
        <taxon>Magnoliopsida</taxon>
        <taxon>eudicotyledons</taxon>
        <taxon>Gunneridae</taxon>
        <taxon>Pentapetalae</taxon>
        <taxon>asterids</taxon>
        <taxon>lamiids</taxon>
        <taxon>Solanales</taxon>
        <taxon>Solanaceae</taxon>
        <taxon>Solanoideae</taxon>
        <taxon>Solaneae</taxon>
        <taxon>Solanum</taxon>
    </lineage>
</organism>